<name>A0A8T3BPY9_DENNO</name>
<evidence type="ECO:0000256" key="2">
    <source>
        <dbReference type="SAM" id="SignalP"/>
    </source>
</evidence>
<feature type="domain" description="DUF7953" evidence="3">
    <location>
        <begin position="26"/>
        <end position="135"/>
    </location>
</feature>
<reference evidence="4" key="1">
    <citation type="journal article" date="2022" name="Front. Genet.">
        <title>Chromosome-Scale Assembly of the Dendrobium nobile Genome Provides Insights Into the Molecular Mechanism of the Biosynthesis of the Medicinal Active Ingredient of Dendrobium.</title>
        <authorList>
            <person name="Xu Q."/>
            <person name="Niu S.-C."/>
            <person name="Li K.-L."/>
            <person name="Zheng P.-J."/>
            <person name="Zhang X.-J."/>
            <person name="Jia Y."/>
            <person name="Liu Y."/>
            <person name="Niu Y.-X."/>
            <person name="Yu L.-H."/>
            <person name="Chen D.-F."/>
            <person name="Zhang G.-Q."/>
        </authorList>
    </citation>
    <scope>NUCLEOTIDE SEQUENCE</scope>
    <source>
        <tissue evidence="4">Leaf</tissue>
    </source>
</reference>
<dbReference type="EMBL" id="JAGYWB010000006">
    <property type="protein sequence ID" value="KAI0519252.1"/>
    <property type="molecule type" value="Genomic_DNA"/>
</dbReference>
<sequence length="215" mass="24507">MRGISPCLLLVSCLLLPSISGTFSSMTVILSSVVFFNIHELLSSKPTIYFQCQAENKIILLDVIEKHFLYKFKGVESWQPLAELPDKKCKRCGFYELNREKSDDVFDEWDLCPDEFLAGNYVHYKEKEFNASFTCTNCAATVGSANPNQKSSSVDKNLNLALAILLGVLTSFVTSVATYGMYKYWQKRKREQNQARFLKLFDEGDGLEDELELDF</sequence>
<feature type="signal peptide" evidence="2">
    <location>
        <begin position="1"/>
        <end position="21"/>
    </location>
</feature>
<dbReference type="Proteomes" id="UP000829196">
    <property type="component" value="Unassembled WGS sequence"/>
</dbReference>
<keyword evidence="1" id="KW-1133">Transmembrane helix</keyword>
<evidence type="ECO:0000259" key="3">
    <source>
        <dbReference type="Pfam" id="PF25829"/>
    </source>
</evidence>
<dbReference type="OrthoDB" id="2014701at2759"/>
<dbReference type="PANTHER" id="PTHR33780">
    <property type="entry name" value="EXPRESSED PROTEIN"/>
    <property type="match status" value="1"/>
</dbReference>
<dbReference type="PANTHER" id="PTHR33780:SF3">
    <property type="entry name" value="EXPRESSED PROTEIN"/>
    <property type="match status" value="1"/>
</dbReference>
<organism evidence="4 5">
    <name type="scientific">Dendrobium nobile</name>
    <name type="common">Orchid</name>
    <dbReference type="NCBI Taxonomy" id="94219"/>
    <lineage>
        <taxon>Eukaryota</taxon>
        <taxon>Viridiplantae</taxon>
        <taxon>Streptophyta</taxon>
        <taxon>Embryophyta</taxon>
        <taxon>Tracheophyta</taxon>
        <taxon>Spermatophyta</taxon>
        <taxon>Magnoliopsida</taxon>
        <taxon>Liliopsida</taxon>
        <taxon>Asparagales</taxon>
        <taxon>Orchidaceae</taxon>
        <taxon>Epidendroideae</taxon>
        <taxon>Malaxideae</taxon>
        <taxon>Dendrobiinae</taxon>
        <taxon>Dendrobium</taxon>
    </lineage>
</organism>
<keyword evidence="2" id="KW-0732">Signal</keyword>
<evidence type="ECO:0000256" key="1">
    <source>
        <dbReference type="SAM" id="Phobius"/>
    </source>
</evidence>
<keyword evidence="1" id="KW-0812">Transmembrane</keyword>
<dbReference type="Pfam" id="PF25829">
    <property type="entry name" value="DUF7953"/>
    <property type="match status" value="1"/>
</dbReference>
<accession>A0A8T3BPY9</accession>
<evidence type="ECO:0000313" key="4">
    <source>
        <dbReference type="EMBL" id="KAI0519252.1"/>
    </source>
</evidence>
<feature type="chain" id="PRO_5035916940" description="DUF7953 domain-containing protein" evidence="2">
    <location>
        <begin position="22"/>
        <end position="215"/>
    </location>
</feature>
<keyword evidence="1" id="KW-0472">Membrane</keyword>
<evidence type="ECO:0000313" key="5">
    <source>
        <dbReference type="Proteomes" id="UP000829196"/>
    </source>
</evidence>
<feature type="transmembrane region" description="Helical" evidence="1">
    <location>
        <begin position="160"/>
        <end position="182"/>
    </location>
</feature>
<dbReference type="InterPro" id="IPR057713">
    <property type="entry name" value="DUF7953"/>
</dbReference>
<comment type="caution">
    <text evidence="4">The sequence shown here is derived from an EMBL/GenBank/DDBJ whole genome shotgun (WGS) entry which is preliminary data.</text>
</comment>
<dbReference type="AlphaFoldDB" id="A0A8T3BPY9"/>
<protein>
    <recommendedName>
        <fullName evidence="3">DUF7953 domain-containing protein</fullName>
    </recommendedName>
</protein>
<proteinExistence type="predicted"/>
<gene>
    <name evidence="4" type="ORF">KFK09_006694</name>
</gene>
<keyword evidence="5" id="KW-1185">Reference proteome</keyword>